<comment type="subcellular location">
    <subcellularLocation>
        <location evidence="2 13">Golgi apparatus membrane</location>
        <topology evidence="2 13">Single-pass type II membrane protein</topology>
    </subcellularLocation>
</comment>
<keyword evidence="5 13" id="KW-0328">Glycosyltransferase</keyword>
<evidence type="ECO:0000256" key="2">
    <source>
        <dbReference type="ARBA" id="ARBA00004323"/>
    </source>
</evidence>
<dbReference type="GeneID" id="103722499"/>
<evidence type="ECO:0000313" key="15">
    <source>
        <dbReference type="RefSeq" id="XP_008811307.2"/>
    </source>
</evidence>
<evidence type="ECO:0000256" key="3">
    <source>
        <dbReference type="ARBA" id="ARBA00004922"/>
    </source>
</evidence>
<evidence type="ECO:0000313" key="14">
    <source>
        <dbReference type="Proteomes" id="UP000228380"/>
    </source>
</evidence>
<dbReference type="OrthoDB" id="2139606at2759"/>
<keyword evidence="9 13" id="KW-1133">Transmembrane helix</keyword>
<dbReference type="Gene3D" id="3.90.550.50">
    <property type="match status" value="1"/>
</dbReference>
<reference evidence="15" key="2">
    <citation type="submission" date="2025-08" db="UniProtKB">
        <authorList>
            <consortium name="RefSeq"/>
        </authorList>
    </citation>
    <scope>IDENTIFICATION</scope>
    <source>
        <tissue evidence="15">Young leaves</tissue>
    </source>
</reference>
<dbReference type="UniPathway" id="UPA00378"/>
<dbReference type="GO" id="GO:0000139">
    <property type="term" value="C:Golgi membrane"/>
    <property type="evidence" value="ECO:0007669"/>
    <property type="project" value="UniProtKB-SubCell"/>
</dbReference>
<evidence type="ECO:0000256" key="11">
    <source>
        <dbReference type="ARBA" id="ARBA00023136"/>
    </source>
</evidence>
<dbReference type="EC" id="2.4.1.-" evidence="13"/>
<dbReference type="PANTHER" id="PTHR11214:SF363">
    <property type="entry name" value="HEXOSYLTRANSFERASE"/>
    <property type="match status" value="1"/>
</dbReference>
<comment type="cofactor">
    <cofactor evidence="1 13">
        <name>Mn(2+)</name>
        <dbReference type="ChEBI" id="CHEBI:29035"/>
    </cofactor>
</comment>
<evidence type="ECO:0000256" key="12">
    <source>
        <dbReference type="ARBA" id="ARBA00023211"/>
    </source>
</evidence>
<dbReference type="Pfam" id="PF01762">
    <property type="entry name" value="Galactosyl_T"/>
    <property type="match status" value="1"/>
</dbReference>
<keyword evidence="12 13" id="KW-0464">Manganese</keyword>
<gene>
    <name evidence="15" type="primary">LOC103722499</name>
</gene>
<evidence type="ECO:0000256" key="1">
    <source>
        <dbReference type="ARBA" id="ARBA00001936"/>
    </source>
</evidence>
<keyword evidence="7 13" id="KW-0812">Transmembrane</keyword>
<dbReference type="GO" id="GO:0016758">
    <property type="term" value="F:hexosyltransferase activity"/>
    <property type="evidence" value="ECO:0007669"/>
    <property type="project" value="InterPro"/>
</dbReference>
<evidence type="ECO:0000256" key="7">
    <source>
        <dbReference type="ARBA" id="ARBA00022692"/>
    </source>
</evidence>
<name>A0A8B7D1J7_PHODC</name>
<keyword evidence="6" id="KW-0808">Transferase</keyword>
<evidence type="ECO:0000256" key="6">
    <source>
        <dbReference type="ARBA" id="ARBA00022679"/>
    </source>
</evidence>
<protein>
    <recommendedName>
        <fullName evidence="13">Hexosyltransferase</fullName>
        <ecNumber evidence="13">2.4.1.-</ecNumber>
    </recommendedName>
</protein>
<evidence type="ECO:0000256" key="4">
    <source>
        <dbReference type="ARBA" id="ARBA00008661"/>
    </source>
</evidence>
<sequence length="322" mass="36819">MLLPPAAMKPSFPKPTPSAIALLLLPLALLAFIFLFLYPNEFELQHSLTTASCRTSTVANFVDPVTRKPDFRLLIGILTLPDRYERRNLVRLAYSLQTNLTAHVDVRFVFCNITAEEHQVLVALEIMQYDDIIILNCPENMDGGKTYAYFSSLPQILNGTNGGGDPPYDYVMKTDDDTYFRLHNLAESLRSKPREDLYYGFLNPCNNPSLPRRYMSGMGYVLSWDLVEWIATSEIARNRTAGPEDSVTGAWLRDGNRGKNRFDMNPAMYDILDQNRVNCFRHAFVPDTIAVHKLKDQKKWATTLKYFNVTDHLKPSKLYHIP</sequence>
<dbReference type="KEGG" id="pda:103722499"/>
<dbReference type="RefSeq" id="XP_008811307.2">
    <property type="nucleotide sequence ID" value="XM_008813085.3"/>
</dbReference>
<reference evidence="14" key="1">
    <citation type="journal article" date="2019" name="Nat. Commun.">
        <title>Genome-wide association mapping of date palm fruit traits.</title>
        <authorList>
            <person name="Hazzouri K.M."/>
            <person name="Gros-Balthazard M."/>
            <person name="Flowers J.M."/>
            <person name="Copetti D."/>
            <person name="Lemansour A."/>
            <person name="Lebrun M."/>
            <person name="Masmoudi K."/>
            <person name="Ferrand S."/>
            <person name="Dhar M.I."/>
            <person name="Fresquez Z.A."/>
            <person name="Rosas U."/>
            <person name="Zhang J."/>
            <person name="Talag J."/>
            <person name="Lee S."/>
            <person name="Kudrna D."/>
            <person name="Powell R.F."/>
            <person name="Leitch I.J."/>
            <person name="Krueger R.R."/>
            <person name="Wing R.A."/>
            <person name="Amiri K.M.A."/>
            <person name="Purugganan M.D."/>
        </authorList>
    </citation>
    <scope>NUCLEOTIDE SEQUENCE [LARGE SCALE GENOMIC DNA]</scope>
    <source>
        <strain evidence="14">cv. Khalas</strain>
    </source>
</reference>
<dbReference type="AlphaFoldDB" id="A0A8B7D1J7"/>
<dbReference type="FunFam" id="3.90.550.50:FF:000027">
    <property type="entry name" value="Hexosyltransferase"/>
    <property type="match status" value="1"/>
</dbReference>
<evidence type="ECO:0000256" key="9">
    <source>
        <dbReference type="ARBA" id="ARBA00022989"/>
    </source>
</evidence>
<feature type="transmembrane region" description="Helical" evidence="13">
    <location>
        <begin position="20"/>
        <end position="38"/>
    </location>
</feature>
<evidence type="ECO:0000256" key="10">
    <source>
        <dbReference type="ARBA" id="ARBA00023034"/>
    </source>
</evidence>
<accession>A0A8B7D1J7</accession>
<dbReference type="Proteomes" id="UP000228380">
    <property type="component" value="Chromosome 1"/>
</dbReference>
<keyword evidence="8 13" id="KW-0735">Signal-anchor</keyword>
<dbReference type="InterPro" id="IPR002659">
    <property type="entry name" value="Glyco_trans_31"/>
</dbReference>
<organism evidence="14 15">
    <name type="scientific">Phoenix dactylifera</name>
    <name type="common">Date palm</name>
    <dbReference type="NCBI Taxonomy" id="42345"/>
    <lineage>
        <taxon>Eukaryota</taxon>
        <taxon>Viridiplantae</taxon>
        <taxon>Streptophyta</taxon>
        <taxon>Embryophyta</taxon>
        <taxon>Tracheophyta</taxon>
        <taxon>Spermatophyta</taxon>
        <taxon>Magnoliopsida</taxon>
        <taxon>Liliopsida</taxon>
        <taxon>Arecaceae</taxon>
        <taxon>Coryphoideae</taxon>
        <taxon>Phoeniceae</taxon>
        <taxon>Phoenix</taxon>
    </lineage>
</organism>
<keyword evidence="11 13" id="KW-0472">Membrane</keyword>
<dbReference type="PANTHER" id="PTHR11214">
    <property type="entry name" value="BETA-1,3-N-ACETYLGLUCOSAMINYLTRANSFERASE"/>
    <property type="match status" value="1"/>
</dbReference>
<evidence type="ECO:0000256" key="8">
    <source>
        <dbReference type="ARBA" id="ARBA00022968"/>
    </source>
</evidence>
<proteinExistence type="inferred from homology"/>
<evidence type="ECO:0000256" key="13">
    <source>
        <dbReference type="RuleBase" id="RU363063"/>
    </source>
</evidence>
<comment type="pathway">
    <text evidence="3">Protein modification; protein glycosylation.</text>
</comment>
<comment type="similarity">
    <text evidence="4 13">Belongs to the glycosyltransferase 31 family.</text>
</comment>
<evidence type="ECO:0000256" key="5">
    <source>
        <dbReference type="ARBA" id="ARBA00022676"/>
    </source>
</evidence>
<keyword evidence="14" id="KW-1185">Reference proteome</keyword>
<keyword evidence="10 13" id="KW-0333">Golgi apparatus</keyword>